<comment type="caution">
    <text evidence="1">The sequence shown here is derived from an EMBL/GenBank/DDBJ whole genome shotgun (WGS) entry which is preliminary data.</text>
</comment>
<protein>
    <submittedName>
        <fullName evidence="1">Uncharacterized protein</fullName>
    </submittedName>
</protein>
<accession>A0AAU9N7M8</accession>
<dbReference type="EMBL" id="CAKMRJ010004445">
    <property type="protein sequence ID" value="CAH1435939.1"/>
    <property type="molecule type" value="Genomic_DNA"/>
</dbReference>
<evidence type="ECO:0000313" key="1">
    <source>
        <dbReference type="EMBL" id="CAH1435939.1"/>
    </source>
</evidence>
<name>A0AAU9N7M8_9ASTR</name>
<evidence type="ECO:0000313" key="2">
    <source>
        <dbReference type="Proteomes" id="UP001157418"/>
    </source>
</evidence>
<dbReference type="Proteomes" id="UP001157418">
    <property type="component" value="Unassembled WGS sequence"/>
</dbReference>
<sequence length="68" mass="7390">MRGIILSYFGDPAVGQSSRSRMRAASNKMGIEITSISRQISPSEAMLQCYCSCSSTAFIENHVLRTSG</sequence>
<organism evidence="1 2">
    <name type="scientific">Lactuca virosa</name>
    <dbReference type="NCBI Taxonomy" id="75947"/>
    <lineage>
        <taxon>Eukaryota</taxon>
        <taxon>Viridiplantae</taxon>
        <taxon>Streptophyta</taxon>
        <taxon>Embryophyta</taxon>
        <taxon>Tracheophyta</taxon>
        <taxon>Spermatophyta</taxon>
        <taxon>Magnoliopsida</taxon>
        <taxon>eudicotyledons</taxon>
        <taxon>Gunneridae</taxon>
        <taxon>Pentapetalae</taxon>
        <taxon>asterids</taxon>
        <taxon>campanulids</taxon>
        <taxon>Asterales</taxon>
        <taxon>Asteraceae</taxon>
        <taxon>Cichorioideae</taxon>
        <taxon>Cichorieae</taxon>
        <taxon>Lactucinae</taxon>
        <taxon>Lactuca</taxon>
    </lineage>
</organism>
<gene>
    <name evidence="1" type="ORF">LVIROSA_LOCUS22336</name>
</gene>
<reference evidence="1 2" key="1">
    <citation type="submission" date="2022-01" db="EMBL/GenBank/DDBJ databases">
        <authorList>
            <person name="Xiong W."/>
            <person name="Schranz E."/>
        </authorList>
    </citation>
    <scope>NUCLEOTIDE SEQUENCE [LARGE SCALE GENOMIC DNA]</scope>
</reference>
<proteinExistence type="predicted"/>
<dbReference type="AlphaFoldDB" id="A0AAU9N7M8"/>
<keyword evidence="2" id="KW-1185">Reference proteome</keyword>